<protein>
    <submittedName>
        <fullName evidence="3">Uncharacterized protein</fullName>
    </submittedName>
</protein>
<keyword evidence="2" id="KW-0732">Signal</keyword>
<feature type="compositionally biased region" description="Polar residues" evidence="1">
    <location>
        <begin position="65"/>
        <end position="89"/>
    </location>
</feature>
<gene>
    <name evidence="3" type="ORF">BJ085DRAFT_37244</name>
</gene>
<organism evidence="3 4">
    <name type="scientific">Dimargaris cristalligena</name>
    <dbReference type="NCBI Taxonomy" id="215637"/>
    <lineage>
        <taxon>Eukaryota</taxon>
        <taxon>Fungi</taxon>
        <taxon>Fungi incertae sedis</taxon>
        <taxon>Zoopagomycota</taxon>
        <taxon>Kickxellomycotina</taxon>
        <taxon>Dimargaritomycetes</taxon>
        <taxon>Dimargaritales</taxon>
        <taxon>Dimargaritaceae</taxon>
        <taxon>Dimargaris</taxon>
    </lineage>
</organism>
<evidence type="ECO:0000313" key="3">
    <source>
        <dbReference type="EMBL" id="RKP40351.1"/>
    </source>
</evidence>
<dbReference type="EMBL" id="ML002213">
    <property type="protein sequence ID" value="RKP40351.1"/>
    <property type="molecule type" value="Genomic_DNA"/>
</dbReference>
<dbReference type="AlphaFoldDB" id="A0A4Q0A444"/>
<accession>A0A4Q0A444</accession>
<evidence type="ECO:0000256" key="1">
    <source>
        <dbReference type="SAM" id="MobiDB-lite"/>
    </source>
</evidence>
<evidence type="ECO:0000313" key="4">
    <source>
        <dbReference type="Proteomes" id="UP000268162"/>
    </source>
</evidence>
<evidence type="ECO:0000256" key="2">
    <source>
        <dbReference type="SAM" id="SignalP"/>
    </source>
</evidence>
<dbReference type="Proteomes" id="UP000268162">
    <property type="component" value="Unassembled WGS sequence"/>
</dbReference>
<feature type="chain" id="PRO_5020268197" evidence="2">
    <location>
        <begin position="25"/>
        <end position="89"/>
    </location>
</feature>
<feature type="signal peptide" evidence="2">
    <location>
        <begin position="1"/>
        <end position="24"/>
    </location>
</feature>
<keyword evidence="4" id="KW-1185">Reference proteome</keyword>
<reference evidence="4" key="1">
    <citation type="journal article" date="2018" name="Nat. Microbiol.">
        <title>Leveraging single-cell genomics to expand the fungal tree of life.</title>
        <authorList>
            <person name="Ahrendt S.R."/>
            <person name="Quandt C.A."/>
            <person name="Ciobanu D."/>
            <person name="Clum A."/>
            <person name="Salamov A."/>
            <person name="Andreopoulos B."/>
            <person name="Cheng J.F."/>
            <person name="Woyke T."/>
            <person name="Pelin A."/>
            <person name="Henrissat B."/>
            <person name="Reynolds N.K."/>
            <person name="Benny G.L."/>
            <person name="Smith M.E."/>
            <person name="James T.Y."/>
            <person name="Grigoriev I.V."/>
        </authorList>
    </citation>
    <scope>NUCLEOTIDE SEQUENCE [LARGE SCALE GENOMIC DNA]</scope>
    <source>
        <strain evidence="4">RSA 468</strain>
    </source>
</reference>
<sequence>MRIFFFVAAFIGLLSLIHLPAANAAPAQHTDSRTYAQVAAGVKKPQPPTAAKPSGTSVKTEKPAGTTSKDGKTNTSADKTNTGARLSVR</sequence>
<proteinExistence type="predicted"/>
<name>A0A4Q0A444_9FUNG</name>
<feature type="region of interest" description="Disordered" evidence="1">
    <location>
        <begin position="25"/>
        <end position="89"/>
    </location>
</feature>